<dbReference type="PANTHER" id="PTHR12736:SF7">
    <property type="entry name" value="LANC-LIKE PROTEIN 3"/>
    <property type="match status" value="1"/>
</dbReference>
<dbReference type="InterPro" id="IPR025410">
    <property type="entry name" value="Lant_dehyd"/>
</dbReference>
<reference evidence="2 3" key="1">
    <citation type="submission" date="2022-03" db="EMBL/GenBank/DDBJ databases">
        <title>Complete genome sequence of Lysobacter capsici VKM B-2533 and Lysobacter gummosus 10.1.1, promising sources of lytic agents.</title>
        <authorList>
            <person name="Tarlachkov S.V."/>
            <person name="Kudryakova I.V."/>
            <person name="Afoshin A.S."/>
            <person name="Leontyevskaya E.A."/>
            <person name="Leontyevskaya N.V."/>
        </authorList>
    </citation>
    <scope>NUCLEOTIDE SEQUENCE [LARGE SCALE GENOMIC DNA]</scope>
    <source>
        <strain evidence="2 3">10.1.1</strain>
    </source>
</reference>
<dbReference type="PRINTS" id="PR01955">
    <property type="entry name" value="LANCFRANKIA"/>
</dbReference>
<dbReference type="PANTHER" id="PTHR12736">
    <property type="entry name" value="LANC-LIKE PROTEIN"/>
    <property type="match status" value="1"/>
</dbReference>
<dbReference type="CDD" id="cd04792">
    <property type="entry name" value="LanM-like"/>
    <property type="match status" value="1"/>
</dbReference>
<evidence type="ECO:0000313" key="3">
    <source>
        <dbReference type="Proteomes" id="UP000829194"/>
    </source>
</evidence>
<dbReference type="EMBL" id="CP093547">
    <property type="protein sequence ID" value="UNP29632.1"/>
    <property type="molecule type" value="Genomic_DNA"/>
</dbReference>
<organism evidence="2 3">
    <name type="scientific">Lysobacter gummosus</name>
    <dbReference type="NCBI Taxonomy" id="262324"/>
    <lineage>
        <taxon>Bacteria</taxon>
        <taxon>Pseudomonadati</taxon>
        <taxon>Pseudomonadota</taxon>
        <taxon>Gammaproteobacteria</taxon>
        <taxon>Lysobacterales</taxon>
        <taxon>Lysobacteraceae</taxon>
        <taxon>Lysobacter</taxon>
    </lineage>
</organism>
<sequence length="976" mass="106604">MGDSAIFPGPDDGIDPALRPLLRWAEPLLAPSRARCLAQWRDSARQHRDALDFERLRPCIDAAFAAPALAWSSRSLLLELAIARHQRALSGATPRQRHDEFLDWIDSAAGRQALDQRYPLLGEDIVLHATQTEKVLTAFLRRYLDERALLAPLFAAGDDPGRLRGFASGLGDRHDHGGSVIQLQFERGRALYKPRSLAMDAAYARFLADLRAHGVTPDQRAALSMDRGSHGYAEWIAHSPLADDGAASRYYRRYGGLVAIAYVLGCTDLHLENLIAGGEYPVVIDLETVFQPWMNRGGQPRASGPYAPSVLFSGLLPSDRNDPDAHDTSALAWAEQRYRTRRATGAGSDELRLAPTDATTQAGANLPRHRDGRRVASHEHTQAVLDGFEETYRGLLRMKPALRDSAGPLTTFAGLDTRALLRSTHIYARLLDALSHPQYLRSAAEREQVLERLEVGSRDWPFLARTQAAERAALLRGDVPRFNIAIDGTGVHDSDGHRIEAVFGRSGRDEVRRRVRLLSARDLHRQRYALAQSLESIRPWPAIVADAATAPLVSSRADAGARIDDDADRANRRVLLDTAVALGDEVLRLAFRGRGEIAWFQPEYRNRPEPSIAPMGLTLYEGVPGTMLMLAELGVQTGQARFTRAAEAALAACRRQLREDPRALAAIGPWSGLSGWIYALLVLGLRWRRPELLDEAGAWLPHIAERIEQDRDLDLISGAAGCLLALTQLQRHRPDADTRAAAMACAAHLAAHAQGDADEAWWLCPASPERGLTGFAHGTAGIAAALARHAQLNDDGAALRLARRALRYERASFERRGRRWYDQFADLDPAAGEEPREDIHSWCHGAPGVGLARLLLPSVLRDGDWDRDLSGCVAGTRAHGLSGGDCLCHGQAGNLDLLLQHGLESSPTQGGSDAIAHCRALGAAWAGRTHPQWRCGGRSAQERPLGLMVGLSGIAYACLRLRDPAGAPSLLSLATD</sequence>
<dbReference type="SUPFAM" id="SSF158745">
    <property type="entry name" value="LanC-like"/>
    <property type="match status" value="1"/>
</dbReference>
<dbReference type="RefSeq" id="WP_057945090.1">
    <property type="nucleotide sequence ID" value="NZ_CP011131.1"/>
</dbReference>
<protein>
    <submittedName>
        <fullName evidence="2">Type 2 lantipeptide synthetase LanM family protein</fullName>
    </submittedName>
</protein>
<dbReference type="InterPro" id="IPR017146">
    <property type="entry name" value="Lanti_2_LanM"/>
</dbReference>
<accession>A0ABY3XDN5</accession>
<dbReference type="SMART" id="SM01260">
    <property type="entry name" value="LANC_like"/>
    <property type="match status" value="1"/>
</dbReference>
<dbReference type="Proteomes" id="UP000829194">
    <property type="component" value="Chromosome"/>
</dbReference>
<dbReference type="Gene3D" id="1.50.10.10">
    <property type="match status" value="1"/>
</dbReference>
<proteinExistence type="predicted"/>
<gene>
    <name evidence="2" type="ORF">MOV92_24800</name>
</gene>
<evidence type="ECO:0000313" key="2">
    <source>
        <dbReference type="EMBL" id="UNP29632.1"/>
    </source>
</evidence>
<keyword evidence="3" id="KW-1185">Reference proteome</keyword>
<dbReference type="InterPro" id="IPR012341">
    <property type="entry name" value="6hp_glycosidase-like_sf"/>
</dbReference>
<evidence type="ECO:0000259" key="1">
    <source>
        <dbReference type="Pfam" id="PF13575"/>
    </source>
</evidence>
<dbReference type="Pfam" id="PF13575">
    <property type="entry name" value="DUF4135"/>
    <property type="match status" value="1"/>
</dbReference>
<feature type="domain" description="Lantibiotic biosynthesis protein dehydration" evidence="1">
    <location>
        <begin position="118"/>
        <end position="484"/>
    </location>
</feature>
<dbReference type="PIRSF" id="PIRSF037228">
    <property type="entry name" value="Lant_mod_RumM"/>
    <property type="match status" value="1"/>
</dbReference>
<dbReference type="NCBIfam" id="TIGR03897">
    <property type="entry name" value="lanti_2_LanM"/>
    <property type="match status" value="1"/>
</dbReference>
<dbReference type="PRINTS" id="PR01950">
    <property type="entry name" value="LANCSUPER"/>
</dbReference>
<name>A0ABY3XDN5_9GAMM</name>
<dbReference type="Pfam" id="PF05147">
    <property type="entry name" value="LANC_like"/>
    <property type="match status" value="1"/>
</dbReference>
<dbReference type="InterPro" id="IPR007822">
    <property type="entry name" value="LANC-like"/>
</dbReference>